<accession>A0A3M0BFS3</accession>
<protein>
    <recommendedName>
        <fullName evidence="2">Ribosome-binding factor A</fullName>
    </recommendedName>
</protein>
<organism evidence="3 4">
    <name type="scientific">Hydrogenothermus marinus</name>
    <dbReference type="NCBI Taxonomy" id="133270"/>
    <lineage>
        <taxon>Bacteria</taxon>
        <taxon>Pseudomonadati</taxon>
        <taxon>Aquificota</taxon>
        <taxon>Aquificia</taxon>
        <taxon>Aquificales</taxon>
        <taxon>Hydrogenothermaceae</taxon>
        <taxon>Hydrogenothermus</taxon>
    </lineage>
</organism>
<dbReference type="GO" id="GO:0005829">
    <property type="term" value="C:cytosol"/>
    <property type="evidence" value="ECO:0007669"/>
    <property type="project" value="TreeGrafter"/>
</dbReference>
<reference evidence="3 4" key="1">
    <citation type="submission" date="2018-10" db="EMBL/GenBank/DDBJ databases">
        <title>Genomic Encyclopedia of Archaeal and Bacterial Type Strains, Phase II (KMG-II): from individual species to whole genera.</title>
        <authorList>
            <person name="Goeker M."/>
        </authorList>
    </citation>
    <scope>NUCLEOTIDE SEQUENCE [LARGE SCALE GENOMIC DNA]</scope>
    <source>
        <strain evidence="3 4">VM1</strain>
    </source>
</reference>
<comment type="similarity">
    <text evidence="2">Belongs to the RbfA family.</text>
</comment>
<evidence type="ECO:0000256" key="1">
    <source>
        <dbReference type="ARBA" id="ARBA00022517"/>
    </source>
</evidence>
<dbReference type="Pfam" id="PF02033">
    <property type="entry name" value="RBFA"/>
    <property type="match status" value="1"/>
</dbReference>
<proteinExistence type="inferred from homology"/>
<dbReference type="PANTHER" id="PTHR33515:SF1">
    <property type="entry name" value="RIBOSOME-BINDING FACTOR A, CHLOROPLASTIC-RELATED"/>
    <property type="match status" value="1"/>
</dbReference>
<keyword evidence="2" id="KW-0963">Cytoplasm</keyword>
<dbReference type="OrthoDB" id="14706at2"/>
<dbReference type="GO" id="GO:0030490">
    <property type="term" value="P:maturation of SSU-rRNA"/>
    <property type="evidence" value="ECO:0007669"/>
    <property type="project" value="UniProtKB-UniRule"/>
</dbReference>
<dbReference type="Proteomes" id="UP000280842">
    <property type="component" value="Unassembled WGS sequence"/>
</dbReference>
<keyword evidence="4" id="KW-1185">Reference proteome</keyword>
<dbReference type="InterPro" id="IPR015946">
    <property type="entry name" value="KH_dom-like_a/b"/>
</dbReference>
<dbReference type="EMBL" id="REFO01000012">
    <property type="protein sequence ID" value="RMA96170.1"/>
    <property type="molecule type" value="Genomic_DNA"/>
</dbReference>
<comment type="caution">
    <text evidence="3">The sequence shown here is derived from an EMBL/GenBank/DDBJ whole genome shotgun (WGS) entry which is preliminary data.</text>
</comment>
<name>A0A3M0BFS3_9AQUI</name>
<dbReference type="HAMAP" id="MF_00003">
    <property type="entry name" value="RbfA"/>
    <property type="match status" value="1"/>
</dbReference>
<dbReference type="SUPFAM" id="SSF89919">
    <property type="entry name" value="Ribosome-binding factor A, RbfA"/>
    <property type="match status" value="1"/>
</dbReference>
<sequence length="99" mass="11495">MKKSIKADKINNALKQAISEIIQEEIMEYSADNFITVMYVIASPDLNKADVYVSALKDIDKVVETLNKRSPYIRHLLSKKLKLRRLPQLKFLPDEYKLV</sequence>
<dbReference type="GO" id="GO:0043024">
    <property type="term" value="F:ribosomal small subunit binding"/>
    <property type="evidence" value="ECO:0007669"/>
    <property type="project" value="TreeGrafter"/>
</dbReference>
<keyword evidence="1 2" id="KW-0690">Ribosome biogenesis</keyword>
<comment type="function">
    <text evidence="2">One of several proteins that assist in the late maturation steps of the functional core of the 30S ribosomal subunit. Associates with free 30S ribosomal subunits (but not with 30S subunits that are part of 70S ribosomes or polysomes). Required for efficient processing of 16S rRNA. May interact with the 5'-terminal helix region of 16S rRNA.</text>
</comment>
<dbReference type="InterPro" id="IPR023799">
    <property type="entry name" value="RbfA_dom_sf"/>
</dbReference>
<evidence type="ECO:0000313" key="4">
    <source>
        <dbReference type="Proteomes" id="UP000280842"/>
    </source>
</evidence>
<dbReference type="Gene3D" id="3.30.300.20">
    <property type="match status" value="1"/>
</dbReference>
<dbReference type="AlphaFoldDB" id="A0A3M0BFS3"/>
<gene>
    <name evidence="2" type="primary">rbfA</name>
    <name evidence="3" type="ORF">CLV39_1185</name>
</gene>
<evidence type="ECO:0000256" key="2">
    <source>
        <dbReference type="HAMAP-Rule" id="MF_00003"/>
    </source>
</evidence>
<comment type="subunit">
    <text evidence="2">Monomer. Binds 30S ribosomal subunits, but not 50S ribosomal subunits or 70S ribosomes.</text>
</comment>
<dbReference type="InterPro" id="IPR000238">
    <property type="entry name" value="RbfA"/>
</dbReference>
<dbReference type="NCBIfam" id="TIGR00082">
    <property type="entry name" value="rbfA"/>
    <property type="match status" value="1"/>
</dbReference>
<dbReference type="PANTHER" id="PTHR33515">
    <property type="entry name" value="RIBOSOME-BINDING FACTOR A, CHLOROPLASTIC-RELATED"/>
    <property type="match status" value="1"/>
</dbReference>
<comment type="subcellular location">
    <subcellularLocation>
        <location evidence="2">Cytoplasm</location>
    </subcellularLocation>
</comment>
<dbReference type="RefSeq" id="WP_121923299.1">
    <property type="nucleotide sequence ID" value="NZ_REFO01000012.1"/>
</dbReference>
<evidence type="ECO:0000313" key="3">
    <source>
        <dbReference type="EMBL" id="RMA96170.1"/>
    </source>
</evidence>